<evidence type="ECO:0000313" key="2">
    <source>
        <dbReference type="Proteomes" id="UP001152795"/>
    </source>
</evidence>
<dbReference type="AlphaFoldDB" id="A0A6S7HB42"/>
<accession>A0A6S7HB42</accession>
<gene>
    <name evidence="1" type="ORF">PACLA_8A030974</name>
</gene>
<sequence>MAFFESAPCMSRLVAVMNILGRPFTSATNVLNMAYLFVCGDRVTLQEEGDERPSTAINDECQMAQETSFVQFSAFVDNLSFLYPGIFDNLGPNSFKQFDQFCVGQEFPFSAVFITERECCRFCGAKLTVCEDHKDVVVYHLTRGTYLGSRFTKKCSRCKTQEHYGHYKKGGKRIFDGECLEKEFLLATEDTAIDMQLMRYLDEEVVQGACPFLLKAKVYNSVHGYGNLTELEKTNLEENDIKPKKRRYTRGLKRQEKLQMRKSLDRRRLEEAFLLYAVLKMHFEYDLKIDHVDYDRNVLVEKVIEPFRERFLEKWSGHRCKVKGCGSVMVLDGNMKNARTVCSCNSVGELSFGELGSVLIGCPNTPGKGVRYCHSHEGLARKYIDENIAVEDAGKIGISTDEDLIIVRVLNNKLTRQGNVCEVEWSNGQTSWVKESNLPSGLKGVKGVQLENVVRAVDVVQFGKKLRFLVKNDAQQKLDGSKLVGNNGFGIADEDDEMVAEGENGRRKLVCGTTKEKHKAKNLKTAGCLSFQWPCGIVINIAEMFNCESKSQVYGHLHELMERDNMSAVSKLYTCTCSIWNGILAIQIR</sequence>
<dbReference type="OrthoDB" id="5972318at2759"/>
<reference evidence="1" key="1">
    <citation type="submission" date="2020-04" db="EMBL/GenBank/DDBJ databases">
        <authorList>
            <person name="Alioto T."/>
            <person name="Alioto T."/>
            <person name="Gomez Garrido J."/>
        </authorList>
    </citation>
    <scope>NUCLEOTIDE SEQUENCE</scope>
    <source>
        <strain evidence="1">A484AB</strain>
    </source>
</reference>
<proteinExistence type="predicted"/>
<evidence type="ECO:0000313" key="1">
    <source>
        <dbReference type="EMBL" id="CAB4000293.1"/>
    </source>
</evidence>
<dbReference type="Proteomes" id="UP001152795">
    <property type="component" value="Unassembled WGS sequence"/>
</dbReference>
<name>A0A6S7HB42_PARCT</name>
<organism evidence="1 2">
    <name type="scientific">Paramuricea clavata</name>
    <name type="common">Red gorgonian</name>
    <name type="synonym">Violescent sea-whip</name>
    <dbReference type="NCBI Taxonomy" id="317549"/>
    <lineage>
        <taxon>Eukaryota</taxon>
        <taxon>Metazoa</taxon>
        <taxon>Cnidaria</taxon>
        <taxon>Anthozoa</taxon>
        <taxon>Octocorallia</taxon>
        <taxon>Malacalcyonacea</taxon>
        <taxon>Plexauridae</taxon>
        <taxon>Paramuricea</taxon>
    </lineage>
</organism>
<protein>
    <submittedName>
        <fullName evidence="1">Uncharacterized protein</fullName>
    </submittedName>
</protein>
<dbReference type="EMBL" id="CACRXK020003800">
    <property type="protein sequence ID" value="CAB4000293.1"/>
    <property type="molecule type" value="Genomic_DNA"/>
</dbReference>
<keyword evidence="2" id="KW-1185">Reference proteome</keyword>
<comment type="caution">
    <text evidence="1">The sequence shown here is derived from an EMBL/GenBank/DDBJ whole genome shotgun (WGS) entry which is preliminary data.</text>
</comment>